<reference evidence="4 5" key="1">
    <citation type="journal article" date="2009" name="PLoS Genet.">
        <title>The genome of Nectria haematococca: contribution of supernumerary chromosomes to gene expansion.</title>
        <authorList>
            <person name="Coleman J.J."/>
            <person name="Rounsley S.D."/>
            <person name="Rodriguez-Carres M."/>
            <person name="Kuo A."/>
            <person name="Wasmann C.C."/>
            <person name="Grimwood J."/>
            <person name="Schmutz J."/>
            <person name="Taga M."/>
            <person name="White G.J."/>
            <person name="Zhou S."/>
            <person name="Schwartz D.C."/>
            <person name="Freitag M."/>
            <person name="Ma L.J."/>
            <person name="Danchin E.G."/>
            <person name="Henrissat B."/>
            <person name="Coutinho P.M."/>
            <person name="Nelson D.R."/>
            <person name="Straney D."/>
            <person name="Napoli C.A."/>
            <person name="Barker B.M."/>
            <person name="Gribskov M."/>
            <person name="Rep M."/>
            <person name="Kroken S."/>
            <person name="Molnar I."/>
            <person name="Rensing C."/>
            <person name="Kennell J.C."/>
            <person name="Zamora J."/>
            <person name="Farman M.L."/>
            <person name="Selker E.U."/>
            <person name="Salamov A."/>
            <person name="Shapiro H."/>
            <person name="Pangilinan J."/>
            <person name="Lindquist E."/>
            <person name="Lamers C."/>
            <person name="Grigoriev I.V."/>
            <person name="Geiser D.M."/>
            <person name="Covert S.F."/>
            <person name="Temporini E."/>
            <person name="Vanetten H.D."/>
        </authorList>
    </citation>
    <scope>NUCLEOTIDE SEQUENCE [LARGE SCALE GENOMIC DNA]</scope>
    <source>
        <strain evidence="5">ATCC MYA-4622 / CBS 123669 / FGSC 9596 / NRRL 45880 / 77-13-4</strain>
    </source>
</reference>
<feature type="region of interest" description="Disordered" evidence="2">
    <location>
        <begin position="310"/>
        <end position="437"/>
    </location>
</feature>
<evidence type="ECO:0000256" key="1">
    <source>
        <dbReference type="SAM" id="Coils"/>
    </source>
</evidence>
<dbReference type="OrthoDB" id="5093228at2759"/>
<keyword evidence="3" id="KW-0732">Signal</keyword>
<dbReference type="InParanoid" id="C7YX94"/>
<dbReference type="RefSeq" id="XP_003049262.1">
    <property type="nucleotide sequence ID" value="XM_003049216.1"/>
</dbReference>
<evidence type="ECO:0000313" key="4">
    <source>
        <dbReference type="EMBL" id="EEU43549.1"/>
    </source>
</evidence>
<evidence type="ECO:0000256" key="2">
    <source>
        <dbReference type="SAM" id="MobiDB-lite"/>
    </source>
</evidence>
<evidence type="ECO:0000313" key="5">
    <source>
        <dbReference type="Proteomes" id="UP000005206"/>
    </source>
</evidence>
<gene>
    <name evidence="4" type="ORF">NECHADRAFT_82936</name>
</gene>
<feature type="compositionally biased region" description="Low complexity" evidence="2">
    <location>
        <begin position="332"/>
        <end position="348"/>
    </location>
</feature>
<sequence length="652" mass="73028">MHRFTFLSVLLSFGAFAVSVSADLPYVVSNGTAGYQQKMDSENDWMVKNLRKYFVRTDDTELEPRDIICGMYSQLGNIDASFRSNPLSLDALFEDKENSESFERTLDDLEDKCHQDPSAYMEKCISGAEALLLMDVVVNGNEISAFYKQQFRQTKETVAEVLTKPEMCGEGWKHGEKYLKAREPWSFEKKGSPVIRIPVLNLRHARPIVKNAVIENPDDSGSWWASTAATNIEVDDETLIRWLITPYSRGTKRFTFVDLVQKRVSTLIMAPVVEPRRSMRASGRVSYDMTRRHQRRRTIKSLEGAFEIDKKETGREKQTAAIADQSLDGVNTDTSTSDTSGSLPGTSTAKRSTRIRVKVSPRSSSSSPEQLNANLSVATPSTVSRVSLPKVRKSTMSVAPKNLRRRTASSTSSASQQTPARLSVEEGLNQSPPSTLEVPQMQDQQQQSAALLQSAQAVTDALRKHQELLAKESSAMQAQHRQLGADLIYMKSQVRSPAALMTRISMLKRDLSEQLDDQVELYEAQQKFHKLKAKLGSISMIGLTASEEDLMARQRGLNESIKKNREELAEAERDLLGVRDAQLHIDAAKTKLDSLKTQHEKHVGGMEWWDAMTRLVAGGPQCNFDITDLVKISQTFITYMEPRLSEESSESS</sequence>
<keyword evidence="5" id="KW-1185">Reference proteome</keyword>
<evidence type="ECO:0000256" key="3">
    <source>
        <dbReference type="SAM" id="SignalP"/>
    </source>
</evidence>
<feature type="signal peptide" evidence="3">
    <location>
        <begin position="1"/>
        <end position="22"/>
    </location>
</feature>
<dbReference type="EMBL" id="GG698902">
    <property type="protein sequence ID" value="EEU43549.1"/>
    <property type="molecule type" value="Genomic_DNA"/>
</dbReference>
<name>C7YX94_FUSV7</name>
<accession>C7YX94</accession>
<keyword evidence="1" id="KW-0175">Coiled coil</keyword>
<organism evidence="4 5">
    <name type="scientific">Fusarium vanettenii (strain ATCC MYA-4622 / CBS 123669 / FGSC 9596 / NRRL 45880 / 77-13-4)</name>
    <name type="common">Fusarium solani subsp. pisi</name>
    <dbReference type="NCBI Taxonomy" id="660122"/>
    <lineage>
        <taxon>Eukaryota</taxon>
        <taxon>Fungi</taxon>
        <taxon>Dikarya</taxon>
        <taxon>Ascomycota</taxon>
        <taxon>Pezizomycotina</taxon>
        <taxon>Sordariomycetes</taxon>
        <taxon>Hypocreomycetidae</taxon>
        <taxon>Hypocreales</taxon>
        <taxon>Nectriaceae</taxon>
        <taxon>Fusarium</taxon>
        <taxon>Fusarium solani species complex</taxon>
        <taxon>Fusarium vanettenii</taxon>
    </lineage>
</organism>
<feature type="compositionally biased region" description="Polar residues" evidence="2">
    <location>
        <begin position="369"/>
        <end position="385"/>
    </location>
</feature>
<dbReference type="GeneID" id="9666244"/>
<dbReference type="VEuPathDB" id="FungiDB:NECHADRAFT_82936"/>
<proteinExistence type="predicted"/>
<feature type="chain" id="PRO_5002988636" evidence="3">
    <location>
        <begin position="23"/>
        <end position="652"/>
    </location>
</feature>
<dbReference type="HOGENOM" id="CLU_420385_0_0_1"/>
<feature type="compositionally biased region" description="Low complexity" evidence="2">
    <location>
        <begin position="408"/>
        <end position="418"/>
    </location>
</feature>
<dbReference type="KEGG" id="nhe:NECHADRAFT_82936"/>
<dbReference type="Proteomes" id="UP000005206">
    <property type="component" value="Chromosome 7"/>
</dbReference>
<dbReference type="AlphaFoldDB" id="C7YX94"/>
<feature type="coiled-coil region" evidence="1">
    <location>
        <begin position="554"/>
        <end position="598"/>
    </location>
</feature>
<protein>
    <submittedName>
        <fullName evidence="4">Uncharacterized protein</fullName>
    </submittedName>
</protein>